<dbReference type="EMBL" id="JAYMYS010000004">
    <property type="protein sequence ID" value="KAK7395230.1"/>
    <property type="molecule type" value="Genomic_DNA"/>
</dbReference>
<organism evidence="1 2">
    <name type="scientific">Psophocarpus tetragonolobus</name>
    <name type="common">Winged bean</name>
    <name type="synonym">Dolichos tetragonolobus</name>
    <dbReference type="NCBI Taxonomy" id="3891"/>
    <lineage>
        <taxon>Eukaryota</taxon>
        <taxon>Viridiplantae</taxon>
        <taxon>Streptophyta</taxon>
        <taxon>Embryophyta</taxon>
        <taxon>Tracheophyta</taxon>
        <taxon>Spermatophyta</taxon>
        <taxon>Magnoliopsida</taxon>
        <taxon>eudicotyledons</taxon>
        <taxon>Gunneridae</taxon>
        <taxon>Pentapetalae</taxon>
        <taxon>rosids</taxon>
        <taxon>fabids</taxon>
        <taxon>Fabales</taxon>
        <taxon>Fabaceae</taxon>
        <taxon>Papilionoideae</taxon>
        <taxon>50 kb inversion clade</taxon>
        <taxon>NPAAA clade</taxon>
        <taxon>indigoferoid/millettioid clade</taxon>
        <taxon>Phaseoleae</taxon>
        <taxon>Psophocarpus</taxon>
    </lineage>
</organism>
<accession>A0AAN9SH31</accession>
<protein>
    <submittedName>
        <fullName evidence="1">Uncharacterized protein</fullName>
    </submittedName>
</protein>
<evidence type="ECO:0000313" key="2">
    <source>
        <dbReference type="Proteomes" id="UP001386955"/>
    </source>
</evidence>
<sequence length="127" mass="13442">MLTTTSKICSSCSINVVSSSCSTSVVSSSCSTSVVSSSCSTSVISSSCSTPPRKKACSDIIPDKDVQCPCGWNFAATAYIPWKLEDISILPTSWLLWKELLKVAIVEVMVVKEIALVIAQTVDSLLG</sequence>
<keyword evidence="2" id="KW-1185">Reference proteome</keyword>
<dbReference type="Proteomes" id="UP001386955">
    <property type="component" value="Unassembled WGS sequence"/>
</dbReference>
<proteinExistence type="predicted"/>
<reference evidence="1 2" key="1">
    <citation type="submission" date="2024-01" db="EMBL/GenBank/DDBJ databases">
        <title>The genomes of 5 underutilized Papilionoideae crops provide insights into root nodulation and disease resistanc.</title>
        <authorList>
            <person name="Jiang F."/>
        </authorList>
    </citation>
    <scope>NUCLEOTIDE SEQUENCE [LARGE SCALE GENOMIC DNA]</scope>
    <source>
        <strain evidence="1">DUOXIRENSHENG_FW03</strain>
        <tissue evidence="1">Leaves</tissue>
    </source>
</reference>
<comment type="caution">
    <text evidence="1">The sequence shown here is derived from an EMBL/GenBank/DDBJ whole genome shotgun (WGS) entry which is preliminary data.</text>
</comment>
<dbReference type="AlphaFoldDB" id="A0AAN9SH31"/>
<dbReference type="PROSITE" id="PS51257">
    <property type="entry name" value="PROKAR_LIPOPROTEIN"/>
    <property type="match status" value="1"/>
</dbReference>
<evidence type="ECO:0000313" key="1">
    <source>
        <dbReference type="EMBL" id="KAK7395230.1"/>
    </source>
</evidence>
<gene>
    <name evidence="1" type="ORF">VNO78_15778</name>
</gene>
<name>A0AAN9SH31_PSOTE</name>